<gene>
    <name evidence="2" type="ORF">Ddye_027243</name>
</gene>
<dbReference type="GO" id="GO:0009507">
    <property type="term" value="C:chloroplast"/>
    <property type="evidence" value="ECO:0007669"/>
    <property type="project" value="TreeGrafter"/>
</dbReference>
<evidence type="ECO:0000259" key="1">
    <source>
        <dbReference type="Pfam" id="PF09353"/>
    </source>
</evidence>
<feature type="domain" description="DUF1995" evidence="1">
    <location>
        <begin position="72"/>
        <end position="307"/>
    </location>
</feature>
<dbReference type="Pfam" id="PF09353">
    <property type="entry name" value="DUF1995"/>
    <property type="match status" value="1"/>
</dbReference>
<name>A0AAD9TP78_9ROSI</name>
<organism evidence="2 3">
    <name type="scientific">Dipteronia dyeriana</name>
    <dbReference type="NCBI Taxonomy" id="168575"/>
    <lineage>
        <taxon>Eukaryota</taxon>
        <taxon>Viridiplantae</taxon>
        <taxon>Streptophyta</taxon>
        <taxon>Embryophyta</taxon>
        <taxon>Tracheophyta</taxon>
        <taxon>Spermatophyta</taxon>
        <taxon>Magnoliopsida</taxon>
        <taxon>eudicotyledons</taxon>
        <taxon>Gunneridae</taxon>
        <taxon>Pentapetalae</taxon>
        <taxon>rosids</taxon>
        <taxon>malvids</taxon>
        <taxon>Sapindales</taxon>
        <taxon>Sapindaceae</taxon>
        <taxon>Hippocastanoideae</taxon>
        <taxon>Acereae</taxon>
        <taxon>Dipteronia</taxon>
    </lineage>
</organism>
<keyword evidence="3" id="KW-1185">Reference proteome</keyword>
<reference evidence="2" key="1">
    <citation type="journal article" date="2023" name="Plant J.">
        <title>Genome sequences and population genomics provide insights into the demographic history, inbreeding, and mutation load of two 'living fossil' tree species of Dipteronia.</title>
        <authorList>
            <person name="Feng Y."/>
            <person name="Comes H.P."/>
            <person name="Chen J."/>
            <person name="Zhu S."/>
            <person name="Lu R."/>
            <person name="Zhang X."/>
            <person name="Li P."/>
            <person name="Qiu J."/>
            <person name="Olsen K.M."/>
            <person name="Qiu Y."/>
        </authorList>
    </citation>
    <scope>NUCLEOTIDE SEQUENCE</scope>
    <source>
        <strain evidence="2">KIB01</strain>
    </source>
</reference>
<accession>A0AAD9TP78</accession>
<evidence type="ECO:0000313" key="2">
    <source>
        <dbReference type="EMBL" id="KAK2639448.1"/>
    </source>
</evidence>
<evidence type="ECO:0000313" key="3">
    <source>
        <dbReference type="Proteomes" id="UP001280121"/>
    </source>
</evidence>
<dbReference type="InterPro" id="IPR018962">
    <property type="entry name" value="DUF1995"/>
</dbReference>
<comment type="caution">
    <text evidence="2">The sequence shown here is derived from an EMBL/GenBank/DDBJ whole genome shotgun (WGS) entry which is preliminary data.</text>
</comment>
<dbReference type="AlphaFoldDB" id="A0AAD9TP78"/>
<dbReference type="PANTHER" id="PTHR36365">
    <property type="entry name" value="OS05G0500400 PROTEIN"/>
    <property type="match status" value="1"/>
</dbReference>
<dbReference type="PANTHER" id="PTHR36365:SF1">
    <property type="entry name" value="OS05G0500400 PROTEIN"/>
    <property type="match status" value="1"/>
</dbReference>
<proteinExistence type="predicted"/>
<protein>
    <recommendedName>
        <fullName evidence="1">DUF1995 domain-containing protein</fullName>
    </recommendedName>
</protein>
<dbReference type="Proteomes" id="UP001280121">
    <property type="component" value="Unassembled WGS sequence"/>
</dbReference>
<dbReference type="EMBL" id="JANJYI010000008">
    <property type="protein sequence ID" value="KAK2639448.1"/>
    <property type="molecule type" value="Genomic_DNA"/>
</dbReference>
<sequence>MASNLLKFHIQTFTPTNPSTPFPQTKTIFSSTPFSTHHHHHHLCHRRRSHISSVPTTLPCKPQASISSSTPPTSKEEAILQAKTCLSTTLEKPLNNPKLSGKLKKVKQPRYRVEIPVIDDDSPSSLSQLAFDVFKDIPLRRKGFPVKILILWPDVSSTKAAVKVFESHSVNQVEHIDMSSVGDSDNRILNSADVVVFLAPEKSQLAVIKTVTEYLYPKPVVIFNPRWGFEEEENFGDLSGFLGSFEVIYSFMGLEVKGILSKRNGVIFKCVRDGVLSGERWNVLVEEEGDLKVVSRFKARPSIGEVEIVLYNLMAINSPITKSAKFLRDLVSNVTGKKKERSIQKKQKPLVLFVILHSV</sequence>